<reference evidence="10 11" key="1">
    <citation type="journal article" date="2016" name="ISME J.">
        <title>Chasing the elusive Euryarchaeota class WSA2: genomes reveal a uniquely fastidious methyl-reducing methanogen.</title>
        <authorList>
            <person name="Nobu M.K."/>
            <person name="Narihiro T."/>
            <person name="Kuroda K."/>
            <person name="Mei R."/>
            <person name="Liu W.T."/>
        </authorList>
    </citation>
    <scope>NUCLEOTIDE SEQUENCE [LARGE SCALE GENOMIC DNA]</scope>
    <source>
        <strain evidence="10">U1lsi0528_Bin089</strain>
    </source>
</reference>
<evidence type="ECO:0000259" key="8">
    <source>
        <dbReference type="Pfam" id="PF04034"/>
    </source>
</evidence>
<evidence type="ECO:0000313" key="11">
    <source>
        <dbReference type="Proteomes" id="UP000075578"/>
    </source>
</evidence>
<dbReference type="InterPro" id="IPR007177">
    <property type="entry name" value="Tsr3_C"/>
</dbReference>
<evidence type="ECO:0000256" key="2">
    <source>
        <dbReference type="ARBA" id="ARBA00022490"/>
    </source>
</evidence>
<comment type="function">
    <text evidence="7">Aminocarboxypropyltransferase that catalyzes the aminocarboxypropyl transfer on pseudouridine corresponding to position 914 in M.jannaschii 16S rRNA. It constitutes the last step in biosynthesis of the hypermodified N1-methyl-N3-(3-amino-3-carboxypropyl) pseudouridine (m1acp3-Psi).</text>
</comment>
<comment type="caution">
    <text evidence="7">Lacks conserved residue(s) required for the propagation of feature annotation.</text>
</comment>
<gene>
    <name evidence="10" type="ORF">AMQ74_00923</name>
</gene>
<feature type="binding site" evidence="7">
    <location>
        <position position="25"/>
    </location>
    <ligand>
        <name>S-adenosyl-L-methionine</name>
        <dbReference type="ChEBI" id="CHEBI:59789"/>
    </ligand>
</feature>
<feature type="binding site" evidence="7">
    <location>
        <position position="116"/>
    </location>
    <ligand>
        <name>S-adenosyl-L-methionine</name>
        <dbReference type="ChEBI" id="CHEBI:59789"/>
    </ligand>
</feature>
<protein>
    <recommendedName>
        <fullName evidence="1 7">16S rRNA aminocarboxypropyltransferase</fullName>
        <ecNumber evidence="7">2.5.1.157</ecNumber>
    </recommendedName>
</protein>
<dbReference type="PANTHER" id="PTHR20426">
    <property type="entry name" value="RIBOSOME BIOGENESIS PROTEIN TSR3 HOMOLOG"/>
    <property type="match status" value="1"/>
</dbReference>
<dbReference type="NCBIfam" id="NF002621">
    <property type="entry name" value="PRK02287.1"/>
    <property type="match status" value="1"/>
</dbReference>
<keyword evidence="5 7" id="KW-0808">Transferase</keyword>
<feature type="binding site" evidence="7">
    <location>
        <position position="74"/>
    </location>
    <ligand>
        <name>S-adenosyl-L-methionine</name>
        <dbReference type="ChEBI" id="CHEBI:59789"/>
    </ligand>
</feature>
<evidence type="ECO:0000313" key="10">
    <source>
        <dbReference type="EMBL" id="KYC51923.1"/>
    </source>
</evidence>
<dbReference type="GO" id="GO:0106388">
    <property type="term" value="F:rRNA small subunit aminocarboxypropyltransferase activity"/>
    <property type="evidence" value="ECO:0007669"/>
    <property type="project" value="UniProtKB-EC"/>
</dbReference>
<keyword evidence="3 7" id="KW-0690">Ribosome biogenesis</keyword>
<dbReference type="EC" id="2.5.1.157" evidence="7"/>
<comment type="similarity">
    <text evidence="7">Belongs to the TDD superfamily. TSR3 family.</text>
</comment>
<dbReference type="InterPro" id="IPR007209">
    <property type="entry name" value="RNaseL-inhib-like_metal-bd_dom"/>
</dbReference>
<dbReference type="GO" id="GO:1904047">
    <property type="term" value="F:S-adenosyl-L-methionine binding"/>
    <property type="evidence" value="ECO:0007669"/>
    <property type="project" value="UniProtKB-UniRule"/>
</dbReference>
<dbReference type="EMBL" id="LNGD01000048">
    <property type="protein sequence ID" value="KYC51923.1"/>
    <property type="molecule type" value="Genomic_DNA"/>
</dbReference>
<dbReference type="Pfam" id="PF04034">
    <property type="entry name" value="Ribo_biogen_C"/>
    <property type="match status" value="1"/>
</dbReference>
<sequence>MRDAFTLFVRLIVYHMDQDDPKKCTAKRLLKFGEVKFVKTVWSLPRGCILLNPFSKIVLSPDDCKYSNNGLAALDCSWAEAEKSFDTIKSRVQGRILPFLVPSNPVNYGKPGKLSTAEAFAGALFILGEEAQARKILSSFNWGEEFFKINRELLEGYSKSKNQDEVLDFQEKYLKGIKNRKGSTEEI</sequence>
<comment type="caution">
    <text evidence="10">The sequence shown here is derived from an EMBL/GenBank/DDBJ whole genome shotgun (WGS) entry which is preliminary data.</text>
</comment>
<comment type="subcellular location">
    <subcellularLocation>
        <location evidence="7">Cytoplasm</location>
    </subcellularLocation>
</comment>
<keyword evidence="4 7" id="KW-0698">rRNA processing</keyword>
<dbReference type="GO" id="GO:0000455">
    <property type="term" value="P:enzyme-directed rRNA pseudouridine synthesis"/>
    <property type="evidence" value="ECO:0007669"/>
    <property type="project" value="UniProtKB-UniRule"/>
</dbReference>
<evidence type="ECO:0000256" key="3">
    <source>
        <dbReference type="ARBA" id="ARBA00022517"/>
    </source>
</evidence>
<dbReference type="PANTHER" id="PTHR20426:SF0">
    <property type="entry name" value="18S RRNA AMINOCARBOXYPROPYLTRANSFERASE"/>
    <property type="match status" value="1"/>
</dbReference>
<evidence type="ECO:0000256" key="6">
    <source>
        <dbReference type="ARBA" id="ARBA00022691"/>
    </source>
</evidence>
<evidence type="ECO:0000256" key="7">
    <source>
        <dbReference type="HAMAP-Rule" id="MF_01116"/>
    </source>
</evidence>
<name>A0A150J3X0_9EURY</name>
<comment type="catalytic activity">
    <reaction evidence="7">
        <text>an N(1)-methylpseudouridine in rRNA + S-adenosyl-L-methionine = N(1)-methyl-N(3)-[(3S)-3-amino-3-carboxypropyl]pseudouridine in rRNA + S-methyl-5'-thioadenosine + H(+)</text>
        <dbReference type="Rhea" id="RHEA:63296"/>
        <dbReference type="Rhea" id="RHEA-COMP:11634"/>
        <dbReference type="Rhea" id="RHEA-COMP:16310"/>
        <dbReference type="ChEBI" id="CHEBI:15378"/>
        <dbReference type="ChEBI" id="CHEBI:17509"/>
        <dbReference type="ChEBI" id="CHEBI:59789"/>
        <dbReference type="ChEBI" id="CHEBI:74890"/>
        <dbReference type="ChEBI" id="CHEBI:146234"/>
        <dbReference type="EC" id="2.5.1.157"/>
    </reaction>
</comment>
<evidence type="ECO:0000256" key="5">
    <source>
        <dbReference type="ARBA" id="ARBA00022679"/>
    </source>
</evidence>
<accession>A0A150J3X0</accession>
<feature type="binding site" evidence="7">
    <location>
        <position position="97"/>
    </location>
    <ligand>
        <name>S-adenosyl-L-methionine</name>
        <dbReference type="ChEBI" id="CHEBI:59789"/>
    </ligand>
</feature>
<dbReference type="AlphaFoldDB" id="A0A150J3X0"/>
<dbReference type="GO" id="GO:0005737">
    <property type="term" value="C:cytoplasm"/>
    <property type="evidence" value="ECO:0007669"/>
    <property type="project" value="UniProtKB-SubCell"/>
</dbReference>
<dbReference type="HAMAP" id="MF_01116">
    <property type="entry name" value="TSR3"/>
    <property type="match status" value="1"/>
</dbReference>
<evidence type="ECO:0000256" key="1">
    <source>
        <dbReference type="ARBA" id="ARBA00014114"/>
    </source>
</evidence>
<proteinExistence type="inferred from homology"/>
<feature type="domain" description="RNase L inhibitor RLI-like possible metal-binding" evidence="9">
    <location>
        <begin position="9"/>
        <end position="40"/>
    </location>
</feature>
<keyword evidence="6 7" id="KW-0949">S-adenosyl-L-methionine</keyword>
<dbReference type="Pfam" id="PF04068">
    <property type="entry name" value="Fer4_RLI"/>
    <property type="match status" value="1"/>
</dbReference>
<dbReference type="InterPro" id="IPR022968">
    <property type="entry name" value="Tsr3-like"/>
</dbReference>
<organism evidence="10 11">
    <name type="scientific">Candidatus Methanofastidiosum methylothiophilum</name>
    <dbReference type="NCBI Taxonomy" id="1705564"/>
    <lineage>
        <taxon>Archaea</taxon>
        <taxon>Methanobacteriati</taxon>
        <taxon>Methanobacteriota</taxon>
        <taxon>Stenosarchaea group</taxon>
        <taxon>Candidatus Methanofastidiosia</taxon>
        <taxon>Candidatus Methanofastidiosales</taxon>
        <taxon>Candidatus Methanofastidiosaceae</taxon>
        <taxon>Candidatus Methanofastidiosum</taxon>
    </lineage>
</organism>
<keyword evidence="2 7" id="KW-0963">Cytoplasm</keyword>
<feature type="domain" description="16S/18S rRNA aminocarboxypropyltransferase Tsr3 C-terminal" evidence="8">
    <location>
        <begin position="49"/>
        <end position="174"/>
    </location>
</feature>
<dbReference type="Proteomes" id="UP000075578">
    <property type="component" value="Unassembled WGS sequence"/>
</dbReference>
<evidence type="ECO:0000256" key="4">
    <source>
        <dbReference type="ARBA" id="ARBA00022552"/>
    </source>
</evidence>
<evidence type="ECO:0000259" key="9">
    <source>
        <dbReference type="Pfam" id="PF04068"/>
    </source>
</evidence>